<reference evidence="10" key="1">
    <citation type="journal article" date="2020" name="Nat. Commun.">
        <title>Genome assembly of wild tea tree DASZ reveals pedigree and selection history of tea varieties.</title>
        <authorList>
            <person name="Zhang W."/>
            <person name="Zhang Y."/>
            <person name="Qiu H."/>
            <person name="Guo Y."/>
            <person name="Wan H."/>
            <person name="Zhang X."/>
            <person name="Scossa F."/>
            <person name="Alseekh S."/>
            <person name="Zhang Q."/>
            <person name="Wang P."/>
            <person name="Xu L."/>
            <person name="Schmidt M.H."/>
            <person name="Jia X."/>
            <person name="Li D."/>
            <person name="Zhu A."/>
            <person name="Guo F."/>
            <person name="Chen W."/>
            <person name="Ni D."/>
            <person name="Usadel B."/>
            <person name="Fernie A.R."/>
            <person name="Wen W."/>
        </authorList>
    </citation>
    <scope>NUCLEOTIDE SEQUENCE [LARGE SCALE GENOMIC DNA]</scope>
    <source>
        <strain evidence="10">cv. G240</strain>
    </source>
</reference>
<dbReference type="AlphaFoldDB" id="A0A7J7I346"/>
<keyword evidence="5" id="KW-0063">Aspartyl esterase</keyword>
<dbReference type="Proteomes" id="UP000593564">
    <property type="component" value="Unassembled WGS sequence"/>
</dbReference>
<reference evidence="9 10" key="2">
    <citation type="submission" date="2020-07" db="EMBL/GenBank/DDBJ databases">
        <title>Genome assembly of wild tea tree DASZ reveals pedigree and selection history of tea varieties.</title>
        <authorList>
            <person name="Zhang W."/>
        </authorList>
    </citation>
    <scope>NUCLEOTIDE SEQUENCE [LARGE SCALE GENOMIC DNA]</scope>
    <source>
        <strain evidence="10">cv. G240</strain>
        <tissue evidence="9">Leaf</tissue>
    </source>
</reference>
<dbReference type="PANTHER" id="PTHR31321:SF12">
    <property type="entry name" value="PECTINESTERASE 31"/>
    <property type="match status" value="1"/>
</dbReference>
<dbReference type="SUPFAM" id="SSF51126">
    <property type="entry name" value="Pectin lyase-like"/>
    <property type="match status" value="1"/>
</dbReference>
<proteinExistence type="inferred from homology"/>
<comment type="pathway">
    <text evidence="1">Glycan metabolism; pectin degradation; 2-dehydro-3-deoxy-D-gluconate from pectin: step 1/5.</text>
</comment>
<dbReference type="InterPro" id="IPR011050">
    <property type="entry name" value="Pectin_lyase_fold/virulence"/>
</dbReference>
<protein>
    <recommendedName>
        <fullName evidence="3">pectinesterase</fullName>
        <ecNumber evidence="3">3.1.1.11</ecNumber>
    </recommendedName>
</protein>
<feature type="domain" description="Pectinesterase catalytic" evidence="8">
    <location>
        <begin position="26"/>
        <end position="75"/>
    </location>
</feature>
<dbReference type="GO" id="GO:0042545">
    <property type="term" value="P:cell wall modification"/>
    <property type="evidence" value="ECO:0007669"/>
    <property type="project" value="InterPro"/>
</dbReference>
<evidence type="ECO:0000256" key="5">
    <source>
        <dbReference type="ARBA" id="ARBA00023085"/>
    </source>
</evidence>
<dbReference type="InterPro" id="IPR000070">
    <property type="entry name" value="Pectinesterase_cat"/>
</dbReference>
<evidence type="ECO:0000256" key="4">
    <source>
        <dbReference type="ARBA" id="ARBA00022801"/>
    </source>
</evidence>
<keyword evidence="10" id="KW-1185">Reference proteome</keyword>
<keyword evidence="4" id="KW-0378">Hydrolase</keyword>
<dbReference type="UniPathway" id="UPA00545">
    <property type="reaction ID" value="UER00823"/>
</dbReference>
<gene>
    <name evidence="9" type="ORF">HYC85_005793</name>
</gene>
<evidence type="ECO:0000256" key="1">
    <source>
        <dbReference type="ARBA" id="ARBA00005184"/>
    </source>
</evidence>
<feature type="chain" id="PRO_5029559094" description="pectinesterase" evidence="7">
    <location>
        <begin position="20"/>
        <end position="130"/>
    </location>
</feature>
<comment type="similarity">
    <text evidence="2">Belongs to the pectinesterase family.</text>
</comment>
<dbReference type="GO" id="GO:0030599">
    <property type="term" value="F:pectinesterase activity"/>
    <property type="evidence" value="ECO:0007669"/>
    <property type="project" value="UniProtKB-EC"/>
</dbReference>
<name>A0A7J7I346_CAMSI</name>
<evidence type="ECO:0000313" key="9">
    <source>
        <dbReference type="EMBL" id="KAF5958568.1"/>
    </source>
</evidence>
<evidence type="ECO:0000256" key="7">
    <source>
        <dbReference type="SAM" id="SignalP"/>
    </source>
</evidence>
<feature type="signal peptide" evidence="7">
    <location>
        <begin position="1"/>
        <end position="19"/>
    </location>
</feature>
<evidence type="ECO:0000256" key="2">
    <source>
        <dbReference type="ARBA" id="ARBA00008891"/>
    </source>
</evidence>
<accession>A0A7J7I346</accession>
<organism evidence="9 10">
    <name type="scientific">Camellia sinensis</name>
    <name type="common">Tea plant</name>
    <name type="synonym">Thea sinensis</name>
    <dbReference type="NCBI Taxonomy" id="4442"/>
    <lineage>
        <taxon>Eukaryota</taxon>
        <taxon>Viridiplantae</taxon>
        <taxon>Streptophyta</taxon>
        <taxon>Embryophyta</taxon>
        <taxon>Tracheophyta</taxon>
        <taxon>Spermatophyta</taxon>
        <taxon>Magnoliopsida</taxon>
        <taxon>eudicotyledons</taxon>
        <taxon>Gunneridae</taxon>
        <taxon>Pentapetalae</taxon>
        <taxon>asterids</taxon>
        <taxon>Ericales</taxon>
        <taxon>Theaceae</taxon>
        <taxon>Camellia</taxon>
    </lineage>
</organism>
<dbReference type="GO" id="GO:0045490">
    <property type="term" value="P:pectin catabolic process"/>
    <property type="evidence" value="ECO:0007669"/>
    <property type="project" value="UniProtKB-UniPathway"/>
</dbReference>
<comment type="catalytic activity">
    <reaction evidence="6">
        <text>[(1-&gt;4)-alpha-D-galacturonosyl methyl ester](n) + n H2O = [(1-&gt;4)-alpha-D-galacturonosyl](n) + n methanol + n H(+)</text>
        <dbReference type="Rhea" id="RHEA:22380"/>
        <dbReference type="Rhea" id="RHEA-COMP:14570"/>
        <dbReference type="Rhea" id="RHEA-COMP:14573"/>
        <dbReference type="ChEBI" id="CHEBI:15377"/>
        <dbReference type="ChEBI" id="CHEBI:15378"/>
        <dbReference type="ChEBI" id="CHEBI:17790"/>
        <dbReference type="ChEBI" id="CHEBI:140522"/>
        <dbReference type="ChEBI" id="CHEBI:140523"/>
        <dbReference type="EC" id="3.1.1.11"/>
    </reaction>
</comment>
<dbReference type="EMBL" id="JACBKZ010000002">
    <property type="protein sequence ID" value="KAF5958568.1"/>
    <property type="molecule type" value="Genomic_DNA"/>
</dbReference>
<evidence type="ECO:0000259" key="8">
    <source>
        <dbReference type="Pfam" id="PF01095"/>
    </source>
</evidence>
<sequence>MSCHMGMLTLILGSPCSTCVITGNGRTSYTHLGRPWGPFGRVVFAYTWMDACIKQVGWNNWDKAENERNACFYEYRYLIFSLPGKVNFVMDNSGSHAYARAHKNYQFLKLITQLYNLTPVHGLIIPCLIS</sequence>
<evidence type="ECO:0000256" key="3">
    <source>
        <dbReference type="ARBA" id="ARBA00013229"/>
    </source>
</evidence>
<dbReference type="EC" id="3.1.1.11" evidence="3"/>
<dbReference type="PANTHER" id="PTHR31321">
    <property type="entry name" value="ACYL-COA THIOESTER HYDROLASE YBHC-RELATED"/>
    <property type="match status" value="1"/>
</dbReference>
<evidence type="ECO:0000313" key="10">
    <source>
        <dbReference type="Proteomes" id="UP000593564"/>
    </source>
</evidence>
<keyword evidence="7" id="KW-0732">Signal</keyword>
<dbReference type="Pfam" id="PF01095">
    <property type="entry name" value="Pectinesterase"/>
    <property type="match status" value="1"/>
</dbReference>
<dbReference type="InterPro" id="IPR012334">
    <property type="entry name" value="Pectin_lyas_fold"/>
</dbReference>
<evidence type="ECO:0000256" key="6">
    <source>
        <dbReference type="ARBA" id="ARBA00047928"/>
    </source>
</evidence>
<dbReference type="Gene3D" id="2.160.20.10">
    <property type="entry name" value="Single-stranded right-handed beta-helix, Pectin lyase-like"/>
    <property type="match status" value="1"/>
</dbReference>
<comment type="caution">
    <text evidence="9">The sequence shown here is derived from an EMBL/GenBank/DDBJ whole genome shotgun (WGS) entry which is preliminary data.</text>
</comment>